<sequence>MQGLLLAAGQSLRFGADKRLALVDGRPMALACALAMRAALDDVLVVLRAQDAALARELARHGIAVTHCADAALGMGHSLAHGVRETAQARGWVIGLADMPRVQPATIRAVADAVVDGGIAMPVFAGRRGHPVGFSRAYFSALSALRGDAGARAVVQAHAARVCELPTADSGVLFDIDAPQPP</sequence>
<evidence type="ECO:0000256" key="1">
    <source>
        <dbReference type="ARBA" id="ARBA00022842"/>
    </source>
</evidence>
<dbReference type="InterPro" id="IPR029044">
    <property type="entry name" value="Nucleotide-diphossugar_trans"/>
</dbReference>
<organism evidence="3 4">
    <name type="scientific">Thiomonas delicata</name>
    <name type="common">Thiomonas cuprina</name>
    <dbReference type="NCBI Taxonomy" id="364030"/>
    <lineage>
        <taxon>Bacteria</taxon>
        <taxon>Pseudomonadati</taxon>
        <taxon>Pseudomonadota</taxon>
        <taxon>Betaproteobacteria</taxon>
        <taxon>Burkholderiales</taxon>
        <taxon>Thiomonas</taxon>
    </lineage>
</organism>
<dbReference type="InterPro" id="IPR025877">
    <property type="entry name" value="MobA-like_NTP_Trfase"/>
</dbReference>
<dbReference type="RefSeq" id="WP_094160760.1">
    <property type="nucleotide sequence ID" value="NZ_LT592171.1"/>
</dbReference>
<protein>
    <recommendedName>
        <fullName evidence="2">MobA-like NTP transferase domain-containing protein</fullName>
    </recommendedName>
</protein>
<keyword evidence="4" id="KW-1185">Reference proteome</keyword>
<dbReference type="Gene3D" id="3.90.550.10">
    <property type="entry name" value="Spore Coat Polysaccharide Biosynthesis Protein SpsA, Chain A"/>
    <property type="match status" value="1"/>
</dbReference>
<accession>A0A238D5F5</accession>
<reference evidence="3 4" key="1">
    <citation type="submission" date="2016-06" db="EMBL/GenBank/DDBJ databases">
        <authorList>
            <person name="Kjaerup R.B."/>
            <person name="Dalgaard T.S."/>
            <person name="Juul-Madsen H.R."/>
        </authorList>
    </citation>
    <scope>NUCLEOTIDE SEQUENCE [LARGE SCALE GENOMIC DNA]</scope>
    <source>
        <strain evidence="3 4">DSM 16361</strain>
    </source>
</reference>
<dbReference type="OrthoDB" id="5298793at2"/>
<evidence type="ECO:0000313" key="3">
    <source>
        <dbReference type="EMBL" id="SBP88400.1"/>
    </source>
</evidence>
<keyword evidence="1" id="KW-0460">Magnesium</keyword>
<dbReference type="PANTHER" id="PTHR43777:SF1">
    <property type="entry name" value="MOLYBDENUM COFACTOR CYTIDYLYLTRANSFERASE"/>
    <property type="match status" value="1"/>
</dbReference>
<dbReference type="GO" id="GO:0016779">
    <property type="term" value="F:nucleotidyltransferase activity"/>
    <property type="evidence" value="ECO:0007669"/>
    <property type="project" value="UniProtKB-ARBA"/>
</dbReference>
<dbReference type="PANTHER" id="PTHR43777">
    <property type="entry name" value="MOLYBDENUM COFACTOR CYTIDYLYLTRANSFERASE"/>
    <property type="match status" value="1"/>
</dbReference>
<dbReference type="AlphaFoldDB" id="A0A238D5F5"/>
<feature type="domain" description="MobA-like NTP transferase" evidence="2">
    <location>
        <begin position="3"/>
        <end position="160"/>
    </location>
</feature>
<evidence type="ECO:0000259" key="2">
    <source>
        <dbReference type="Pfam" id="PF12804"/>
    </source>
</evidence>
<proteinExistence type="predicted"/>
<dbReference type="SUPFAM" id="SSF53448">
    <property type="entry name" value="Nucleotide-diphospho-sugar transferases"/>
    <property type="match status" value="1"/>
</dbReference>
<name>A0A238D5F5_THIDL</name>
<dbReference type="Pfam" id="PF12804">
    <property type="entry name" value="NTP_transf_3"/>
    <property type="match status" value="1"/>
</dbReference>
<gene>
    <name evidence="3" type="ORF">THIARS_70020</name>
</gene>
<dbReference type="CDD" id="cd04182">
    <property type="entry name" value="GT_2_like_f"/>
    <property type="match status" value="1"/>
</dbReference>
<dbReference type="Proteomes" id="UP000214566">
    <property type="component" value="Unassembled WGS sequence"/>
</dbReference>
<evidence type="ECO:0000313" key="4">
    <source>
        <dbReference type="Proteomes" id="UP000214566"/>
    </source>
</evidence>
<dbReference type="EMBL" id="FLMQ01000056">
    <property type="protein sequence ID" value="SBP88400.1"/>
    <property type="molecule type" value="Genomic_DNA"/>
</dbReference>